<dbReference type="Proteomes" id="UP000008139">
    <property type="component" value="Chromosome"/>
</dbReference>
<reference evidence="7" key="2">
    <citation type="submission" date="2011-03" db="EMBL/GenBank/DDBJ databases">
        <title>The complete genome of Hippea maritima DSM 10411.</title>
        <authorList>
            <consortium name="US DOE Joint Genome Institute (JGI-PGF)"/>
            <person name="Lucas S."/>
            <person name="Copeland A."/>
            <person name="Lapidus A."/>
            <person name="Bruce D."/>
            <person name="Goodwin L."/>
            <person name="Pitluck S."/>
            <person name="Peters L."/>
            <person name="Kyrpides N."/>
            <person name="Mavromatis K."/>
            <person name="Pagani I."/>
            <person name="Ivanova N."/>
            <person name="Mikhailova N."/>
            <person name="Lu M."/>
            <person name="Detter J.C."/>
            <person name="Tapia R."/>
            <person name="Han C."/>
            <person name="Land M."/>
            <person name="Hauser L."/>
            <person name="Markowitz V."/>
            <person name="Cheng J.-F."/>
            <person name="Hugenholtz P."/>
            <person name="Woyke T."/>
            <person name="Wu D."/>
            <person name="Spring S."/>
            <person name="Schroeder M."/>
            <person name="Brambilla E."/>
            <person name="Klenk H.-P."/>
            <person name="Eisen J.A."/>
        </authorList>
    </citation>
    <scope>NUCLEOTIDE SEQUENCE [LARGE SCALE GENOMIC DNA]</scope>
    <source>
        <strain evidence="7">ATCC 700847 / DSM 10411 / MH2</strain>
    </source>
</reference>
<evidence type="ECO:0000259" key="5">
    <source>
        <dbReference type="PROSITE" id="PS50850"/>
    </source>
</evidence>
<proteinExistence type="predicted"/>
<dbReference type="InterPro" id="IPR036259">
    <property type="entry name" value="MFS_trans_sf"/>
</dbReference>
<dbReference type="InParanoid" id="F2LTQ4"/>
<feature type="transmembrane region" description="Helical" evidence="4">
    <location>
        <begin position="377"/>
        <end position="398"/>
    </location>
</feature>
<dbReference type="AlphaFoldDB" id="F2LTQ4"/>
<dbReference type="PROSITE" id="PS50850">
    <property type="entry name" value="MFS"/>
    <property type="match status" value="1"/>
</dbReference>
<sequence length="399" mass="44463">MMDKKKKNYLLGVAHGVFYFASNGFVDYTTVLPTFLKYLVNSNSLIGFVAAIARGGSIFFQLLSAFWLQGKKKKPYLVFSLWVRFLSWVMIAASSFVLLPSHPIIELVVFIVFISLFSFAGGIATIPFYDIISHNIPSQLLGRFWAMRQFIGGILAVGSGYAVKLILNNYGFPKGYQLLFVLAALGFGFTSLSLGLMDEGFEEQKQNRSFVAFLGDALSLLKNNPRFRGLVFSEFLSHSIFMCLPFVAIYTSSKLGMPTSKIGYFVSIQMVGSIASNLFWGYFADKKGARFIIITTNMLALLVPLFSLIFKNPVLFLAVFFVMGAYMHGTFIGYTNYLLKIAPSQQRPTYVSIRGTFNALSYFLPALGGYIADGFSFEVLFIVTLSFSFAALIVSLRLK</sequence>
<feature type="transmembrane region" description="Helical" evidence="4">
    <location>
        <begin position="262"/>
        <end position="284"/>
    </location>
</feature>
<evidence type="ECO:0000256" key="1">
    <source>
        <dbReference type="ARBA" id="ARBA00022692"/>
    </source>
</evidence>
<feature type="transmembrane region" description="Helical" evidence="4">
    <location>
        <begin position="46"/>
        <end position="68"/>
    </location>
</feature>
<evidence type="ECO:0000256" key="4">
    <source>
        <dbReference type="SAM" id="Phobius"/>
    </source>
</evidence>
<gene>
    <name evidence="6" type="ordered locus">Hipma_1474</name>
</gene>
<feature type="transmembrane region" description="Helical" evidence="4">
    <location>
        <begin position="104"/>
        <end position="129"/>
    </location>
</feature>
<dbReference type="PANTHER" id="PTHR23526">
    <property type="entry name" value="INTEGRAL MEMBRANE TRANSPORT PROTEIN-RELATED"/>
    <property type="match status" value="1"/>
</dbReference>
<feature type="transmembrane region" description="Helical" evidence="4">
    <location>
        <begin position="351"/>
        <end position="371"/>
    </location>
</feature>
<dbReference type="SUPFAM" id="SSF103473">
    <property type="entry name" value="MFS general substrate transporter"/>
    <property type="match status" value="1"/>
</dbReference>
<feature type="transmembrane region" description="Helical" evidence="4">
    <location>
        <begin position="316"/>
        <end position="339"/>
    </location>
</feature>
<feature type="domain" description="Major facilitator superfamily (MFS) profile" evidence="5">
    <location>
        <begin position="179"/>
        <end position="399"/>
    </location>
</feature>
<accession>F2LTQ4</accession>
<name>F2LTQ4_HIPMA</name>
<dbReference type="PANTHER" id="PTHR23526:SF1">
    <property type="entry name" value="MAJOR FACILITATOR SUPERFAMILY MFS_1"/>
    <property type="match status" value="1"/>
</dbReference>
<keyword evidence="1 4" id="KW-0812">Transmembrane</keyword>
<evidence type="ECO:0000313" key="6">
    <source>
        <dbReference type="EMBL" id="AEA34430.1"/>
    </source>
</evidence>
<reference evidence="6 7" key="1">
    <citation type="journal article" date="2011" name="Stand. Genomic Sci.">
        <title>Complete genome sequence of the thermophilic sulfur-reducer Hippea maritima type strain (MH(2)).</title>
        <authorList>
            <person name="Huntemann M."/>
            <person name="Lu M."/>
            <person name="Nolan M."/>
            <person name="Lapidus A."/>
            <person name="Lucas S."/>
            <person name="Hammon N."/>
            <person name="Deshpande S."/>
            <person name="Cheng J.F."/>
            <person name="Tapia R."/>
            <person name="Han C."/>
            <person name="Goodwin L."/>
            <person name="Pitluck S."/>
            <person name="Liolios K."/>
            <person name="Pagani I."/>
            <person name="Ivanova N."/>
            <person name="Ovchinikova G."/>
            <person name="Pati A."/>
            <person name="Chen A."/>
            <person name="Palaniappan K."/>
            <person name="Land M."/>
            <person name="Hauser L."/>
            <person name="Jeffries C.D."/>
            <person name="Detter J.C."/>
            <person name="Brambilla E.M."/>
            <person name="Rohde M."/>
            <person name="Spring S."/>
            <person name="Goker M."/>
            <person name="Woyke T."/>
            <person name="Bristow J."/>
            <person name="Eisen J.A."/>
            <person name="Markowitz V."/>
            <person name="Hugenholtz P."/>
            <person name="Kyrpides N.C."/>
            <person name="Klenk H.P."/>
            <person name="Mavromatis K."/>
        </authorList>
    </citation>
    <scope>NUCLEOTIDE SEQUENCE [LARGE SCALE GENOMIC DNA]</scope>
    <source>
        <strain evidence="7">ATCC 700847 / DSM 10411 / MH2</strain>
    </source>
</reference>
<feature type="transmembrane region" description="Helical" evidence="4">
    <location>
        <begin position="291"/>
        <end position="310"/>
    </location>
</feature>
<dbReference type="InterPro" id="IPR011701">
    <property type="entry name" value="MFS"/>
</dbReference>
<dbReference type="Gene3D" id="1.20.1250.20">
    <property type="entry name" value="MFS general substrate transporter like domains"/>
    <property type="match status" value="2"/>
</dbReference>
<feature type="transmembrane region" description="Helical" evidence="4">
    <location>
        <begin position="230"/>
        <end position="250"/>
    </location>
</feature>
<dbReference type="EMBL" id="CP002606">
    <property type="protein sequence ID" value="AEA34430.1"/>
    <property type="molecule type" value="Genomic_DNA"/>
</dbReference>
<dbReference type="GO" id="GO:0022857">
    <property type="term" value="F:transmembrane transporter activity"/>
    <property type="evidence" value="ECO:0007669"/>
    <property type="project" value="InterPro"/>
</dbReference>
<evidence type="ECO:0000256" key="2">
    <source>
        <dbReference type="ARBA" id="ARBA00022989"/>
    </source>
</evidence>
<dbReference type="STRING" id="760142.Hipma_1474"/>
<keyword evidence="2 4" id="KW-1133">Transmembrane helix</keyword>
<dbReference type="InterPro" id="IPR020846">
    <property type="entry name" value="MFS_dom"/>
</dbReference>
<organism evidence="6 7">
    <name type="scientific">Hippea maritima (strain ATCC 700847 / DSM 10411 / MH2)</name>
    <dbReference type="NCBI Taxonomy" id="760142"/>
    <lineage>
        <taxon>Bacteria</taxon>
        <taxon>Pseudomonadati</taxon>
        <taxon>Campylobacterota</taxon>
        <taxon>Desulfurellia</taxon>
        <taxon>Desulfurellales</taxon>
        <taxon>Hippeaceae</taxon>
        <taxon>Hippea</taxon>
    </lineage>
</organism>
<dbReference type="Pfam" id="PF07690">
    <property type="entry name" value="MFS_1"/>
    <property type="match status" value="1"/>
</dbReference>
<dbReference type="InterPro" id="IPR052528">
    <property type="entry name" value="Sugar_transport-like"/>
</dbReference>
<keyword evidence="7" id="KW-1185">Reference proteome</keyword>
<dbReference type="OrthoDB" id="2380045at2"/>
<dbReference type="KEGG" id="hmr:Hipma_1474"/>
<feature type="transmembrane region" description="Helical" evidence="4">
    <location>
        <begin position="150"/>
        <end position="170"/>
    </location>
</feature>
<feature type="transmembrane region" description="Helical" evidence="4">
    <location>
        <begin position="176"/>
        <end position="197"/>
    </location>
</feature>
<protein>
    <submittedName>
        <fullName evidence="6">Major facilitator superfamily MFS_1</fullName>
    </submittedName>
</protein>
<keyword evidence="3 4" id="KW-0472">Membrane</keyword>
<dbReference type="HOGENOM" id="CLU_048252_1_0_7"/>
<dbReference type="eggNOG" id="COG2814">
    <property type="taxonomic scope" value="Bacteria"/>
</dbReference>
<feature type="transmembrane region" description="Helical" evidence="4">
    <location>
        <begin position="9"/>
        <end position="26"/>
    </location>
</feature>
<feature type="transmembrane region" description="Helical" evidence="4">
    <location>
        <begin position="75"/>
        <end position="98"/>
    </location>
</feature>
<evidence type="ECO:0000313" key="7">
    <source>
        <dbReference type="Proteomes" id="UP000008139"/>
    </source>
</evidence>
<evidence type="ECO:0000256" key="3">
    <source>
        <dbReference type="ARBA" id="ARBA00023136"/>
    </source>
</evidence>